<feature type="domain" description="Carboxylesterase type B" evidence="4">
    <location>
        <begin position="23"/>
        <end position="537"/>
    </location>
</feature>
<evidence type="ECO:0000256" key="3">
    <source>
        <dbReference type="RuleBase" id="RU361235"/>
    </source>
</evidence>
<dbReference type="InterPro" id="IPR029058">
    <property type="entry name" value="AB_hydrolase_fold"/>
</dbReference>
<keyword evidence="6" id="KW-1185">Reference proteome</keyword>
<feature type="chain" id="PRO_5040533820" description="Carboxylic ester hydrolase" evidence="3">
    <location>
        <begin position="20"/>
        <end position="554"/>
    </location>
</feature>
<keyword evidence="2 3" id="KW-0378">Hydrolase</keyword>
<dbReference type="InterPro" id="IPR050309">
    <property type="entry name" value="Type-B_Carboxylest/Lipase"/>
</dbReference>
<dbReference type="PROSITE" id="PS00941">
    <property type="entry name" value="CARBOXYLESTERASE_B_2"/>
    <property type="match status" value="1"/>
</dbReference>
<organism evidence="5 6">
    <name type="scientific">Collybia nuda</name>
    <dbReference type="NCBI Taxonomy" id="64659"/>
    <lineage>
        <taxon>Eukaryota</taxon>
        <taxon>Fungi</taxon>
        <taxon>Dikarya</taxon>
        <taxon>Basidiomycota</taxon>
        <taxon>Agaricomycotina</taxon>
        <taxon>Agaricomycetes</taxon>
        <taxon>Agaricomycetidae</taxon>
        <taxon>Agaricales</taxon>
        <taxon>Tricholomatineae</taxon>
        <taxon>Clitocybaceae</taxon>
        <taxon>Collybia</taxon>
    </lineage>
</organism>
<sequence>MLPVCVVTFVLNALMGVLGITTPPTVNIKNGTVVGLNLPQFKQHAFLGIPYAQPPTGCLRLSRPRSVKITFKRFDATKYSPLCWNAPTTDPQRPSDGAGIPQSEDCLTINVVRPDNIAASHSLLPVMFWIHGGGLIEGGSGIDWHNGSYLVQAGMNFKNPIIFVSINYRLSQLGFLAGKALAEEGNLNLGHYDQRLALYWVQENIAAFGGDPAKVTIFGESSGAYSVGMHFRAFGGRDDNLFRAGIAQSGSADNYPLPDSPNLQSSYDRLVANSSCRAFITAETQLACLRQIPVDEFRFAVQDWATSAVVDGDIIPLSTGNALNAYRKGLFVKKPFMTGANTDEGAGLVGNPNSMAQFMKTLDLLGLDDATLRRLLELYPNEPYLGVPYNTGAFLPFGPESFYKQVSSIFGDAVFIALRRFVAEQLASQKVPVRSYRFNQIAINSTDAAGVVHFSEVAYVFGNPTCPMQHDICLSPRAGDRALSNLMQSMWISFAVHLDPNMNNFPGAPIWPDYSENAENMRFQNGGSSTEKDNFRQEGIQFLIDNLFPTLGGM</sequence>
<accession>A0A9P5Y3L5</accession>
<dbReference type="EC" id="3.1.1.-" evidence="3"/>
<dbReference type="GO" id="GO:0016787">
    <property type="term" value="F:hydrolase activity"/>
    <property type="evidence" value="ECO:0007669"/>
    <property type="project" value="UniProtKB-KW"/>
</dbReference>
<dbReference type="AlphaFoldDB" id="A0A9P5Y3L5"/>
<dbReference type="InterPro" id="IPR002018">
    <property type="entry name" value="CarbesteraseB"/>
</dbReference>
<name>A0A9P5Y3L5_9AGAR</name>
<evidence type="ECO:0000259" key="4">
    <source>
        <dbReference type="Pfam" id="PF00135"/>
    </source>
</evidence>
<protein>
    <recommendedName>
        <fullName evidence="3">Carboxylic ester hydrolase</fullName>
        <ecNumber evidence="3">3.1.1.-</ecNumber>
    </recommendedName>
</protein>
<dbReference type="SUPFAM" id="SSF53474">
    <property type="entry name" value="alpha/beta-Hydrolases"/>
    <property type="match status" value="1"/>
</dbReference>
<dbReference type="OrthoDB" id="408631at2759"/>
<gene>
    <name evidence="5" type="ORF">BDZ94DRAFT_1262292</name>
</gene>
<dbReference type="EMBL" id="MU150276">
    <property type="protein sequence ID" value="KAF9462049.1"/>
    <property type="molecule type" value="Genomic_DNA"/>
</dbReference>
<evidence type="ECO:0000256" key="1">
    <source>
        <dbReference type="ARBA" id="ARBA00005964"/>
    </source>
</evidence>
<evidence type="ECO:0000313" key="5">
    <source>
        <dbReference type="EMBL" id="KAF9462049.1"/>
    </source>
</evidence>
<dbReference type="Proteomes" id="UP000807353">
    <property type="component" value="Unassembled WGS sequence"/>
</dbReference>
<dbReference type="Gene3D" id="3.40.50.1820">
    <property type="entry name" value="alpha/beta hydrolase"/>
    <property type="match status" value="1"/>
</dbReference>
<comment type="similarity">
    <text evidence="1 3">Belongs to the type-B carboxylesterase/lipase family.</text>
</comment>
<reference evidence="5" key="1">
    <citation type="submission" date="2020-11" db="EMBL/GenBank/DDBJ databases">
        <authorList>
            <consortium name="DOE Joint Genome Institute"/>
            <person name="Ahrendt S."/>
            <person name="Riley R."/>
            <person name="Andreopoulos W."/>
            <person name="Labutti K."/>
            <person name="Pangilinan J."/>
            <person name="Ruiz-Duenas F.J."/>
            <person name="Barrasa J.M."/>
            <person name="Sanchez-Garcia M."/>
            <person name="Camarero S."/>
            <person name="Miyauchi S."/>
            <person name="Serrano A."/>
            <person name="Linde D."/>
            <person name="Babiker R."/>
            <person name="Drula E."/>
            <person name="Ayuso-Fernandez I."/>
            <person name="Pacheco R."/>
            <person name="Padilla G."/>
            <person name="Ferreira P."/>
            <person name="Barriuso J."/>
            <person name="Kellner H."/>
            <person name="Castanera R."/>
            <person name="Alfaro M."/>
            <person name="Ramirez L."/>
            <person name="Pisabarro A.G."/>
            <person name="Kuo A."/>
            <person name="Tritt A."/>
            <person name="Lipzen A."/>
            <person name="He G."/>
            <person name="Yan M."/>
            <person name="Ng V."/>
            <person name="Cullen D."/>
            <person name="Martin F."/>
            <person name="Rosso M.-N."/>
            <person name="Henrissat B."/>
            <person name="Hibbett D."/>
            <person name="Martinez A.T."/>
            <person name="Grigoriev I.V."/>
        </authorList>
    </citation>
    <scope>NUCLEOTIDE SEQUENCE</scope>
    <source>
        <strain evidence="5">CBS 247.69</strain>
    </source>
</reference>
<evidence type="ECO:0000313" key="6">
    <source>
        <dbReference type="Proteomes" id="UP000807353"/>
    </source>
</evidence>
<keyword evidence="3" id="KW-0732">Signal</keyword>
<dbReference type="PANTHER" id="PTHR11559">
    <property type="entry name" value="CARBOXYLESTERASE"/>
    <property type="match status" value="1"/>
</dbReference>
<comment type="caution">
    <text evidence="5">The sequence shown here is derived from an EMBL/GenBank/DDBJ whole genome shotgun (WGS) entry which is preliminary data.</text>
</comment>
<dbReference type="InterPro" id="IPR019826">
    <property type="entry name" value="Carboxylesterase_B_AS"/>
</dbReference>
<dbReference type="InterPro" id="IPR019819">
    <property type="entry name" value="Carboxylesterase_B_CS"/>
</dbReference>
<proteinExistence type="inferred from homology"/>
<dbReference type="PROSITE" id="PS00122">
    <property type="entry name" value="CARBOXYLESTERASE_B_1"/>
    <property type="match status" value="1"/>
</dbReference>
<evidence type="ECO:0000256" key="2">
    <source>
        <dbReference type="ARBA" id="ARBA00022801"/>
    </source>
</evidence>
<feature type="signal peptide" evidence="3">
    <location>
        <begin position="1"/>
        <end position="19"/>
    </location>
</feature>
<dbReference type="Pfam" id="PF00135">
    <property type="entry name" value="COesterase"/>
    <property type="match status" value="1"/>
</dbReference>